<dbReference type="AlphaFoldDB" id="A0A9D2QVK0"/>
<protein>
    <recommendedName>
        <fullName evidence="1">DUF7723 domain-containing protein</fullName>
    </recommendedName>
</protein>
<feature type="domain" description="DUF7723" evidence="1">
    <location>
        <begin position="1"/>
        <end position="71"/>
    </location>
</feature>
<comment type="caution">
    <text evidence="2">The sequence shown here is derived from an EMBL/GenBank/DDBJ whole genome shotgun (WGS) entry which is preliminary data.</text>
</comment>
<sequence length="79" mass="9041">MTDVRKVADEADMIINGYAFTQSGEKCRVLNLRHPDKATVFSKNGEVLETSMDDIEIQIVKEYLEKNRKFMEGCNAEIL</sequence>
<proteinExistence type="predicted"/>
<dbReference type="Proteomes" id="UP000823892">
    <property type="component" value="Unassembled WGS sequence"/>
</dbReference>
<reference evidence="2" key="2">
    <citation type="submission" date="2021-04" db="EMBL/GenBank/DDBJ databases">
        <authorList>
            <person name="Gilroy R."/>
        </authorList>
    </citation>
    <scope>NUCLEOTIDE SEQUENCE</scope>
    <source>
        <strain evidence="2">ChiBcec6-4105</strain>
    </source>
</reference>
<organism evidence="2 3">
    <name type="scientific">Candidatus Blautia avicola</name>
    <dbReference type="NCBI Taxonomy" id="2838483"/>
    <lineage>
        <taxon>Bacteria</taxon>
        <taxon>Bacillati</taxon>
        <taxon>Bacillota</taxon>
        <taxon>Clostridia</taxon>
        <taxon>Lachnospirales</taxon>
        <taxon>Lachnospiraceae</taxon>
        <taxon>Blautia</taxon>
    </lineage>
</organism>
<name>A0A9D2QVK0_9FIRM</name>
<gene>
    <name evidence="2" type="ORF">H9914_11215</name>
</gene>
<evidence type="ECO:0000313" key="3">
    <source>
        <dbReference type="Proteomes" id="UP000823892"/>
    </source>
</evidence>
<reference evidence="2" key="1">
    <citation type="journal article" date="2021" name="PeerJ">
        <title>Extensive microbial diversity within the chicken gut microbiome revealed by metagenomics and culture.</title>
        <authorList>
            <person name="Gilroy R."/>
            <person name="Ravi A."/>
            <person name="Getino M."/>
            <person name="Pursley I."/>
            <person name="Horton D.L."/>
            <person name="Alikhan N.F."/>
            <person name="Baker D."/>
            <person name="Gharbi K."/>
            <person name="Hall N."/>
            <person name="Watson M."/>
            <person name="Adriaenssens E.M."/>
            <person name="Foster-Nyarko E."/>
            <person name="Jarju S."/>
            <person name="Secka A."/>
            <person name="Antonio M."/>
            <person name="Oren A."/>
            <person name="Chaudhuri R.R."/>
            <person name="La Ragione R."/>
            <person name="Hildebrand F."/>
            <person name="Pallen M.J."/>
        </authorList>
    </citation>
    <scope>NUCLEOTIDE SEQUENCE</scope>
    <source>
        <strain evidence="2">ChiBcec6-4105</strain>
    </source>
</reference>
<dbReference type="EMBL" id="DWUY01000254">
    <property type="protein sequence ID" value="HJD29544.1"/>
    <property type="molecule type" value="Genomic_DNA"/>
</dbReference>
<evidence type="ECO:0000259" key="1">
    <source>
        <dbReference type="Pfam" id="PF24848"/>
    </source>
</evidence>
<evidence type="ECO:0000313" key="2">
    <source>
        <dbReference type="EMBL" id="HJD29544.1"/>
    </source>
</evidence>
<dbReference type="Pfam" id="PF24848">
    <property type="entry name" value="DUF7723"/>
    <property type="match status" value="1"/>
</dbReference>
<accession>A0A9D2QVK0</accession>
<dbReference type="InterPro" id="IPR056140">
    <property type="entry name" value="DUF7723"/>
</dbReference>